<dbReference type="SMART" id="SM00642">
    <property type="entry name" value="Aamy"/>
    <property type="match status" value="1"/>
</dbReference>
<dbReference type="AlphaFoldDB" id="S7ZHJ5"/>
<evidence type="ECO:0000313" key="19">
    <source>
        <dbReference type="EMBL" id="EPS29734.1"/>
    </source>
</evidence>
<dbReference type="OrthoDB" id="204980at2759"/>
<feature type="domain" description="Glycosyl hydrolase family 13 catalytic" evidence="18">
    <location>
        <begin position="38"/>
        <end position="397"/>
    </location>
</feature>
<protein>
    <recommendedName>
        <fullName evidence="4">alpha-amylase</fullName>
        <ecNumber evidence="4">3.2.1.1</ecNumber>
    </recommendedName>
</protein>
<comment type="catalytic activity">
    <reaction evidence="1">
        <text>Endohydrolysis of (1-&gt;4)-alpha-D-glucosidic linkages in polysaccharides containing three or more (1-&gt;4)-alpha-linked D-glucose units.</text>
        <dbReference type="EC" id="3.2.1.1"/>
    </reaction>
</comment>
<dbReference type="Pfam" id="PF00128">
    <property type="entry name" value="Alpha-amylase"/>
    <property type="match status" value="1"/>
</dbReference>
<feature type="disulfide bond" evidence="14">
    <location>
        <begin position="179"/>
        <end position="193"/>
    </location>
</feature>
<keyword evidence="16" id="KW-0812">Transmembrane</keyword>
<dbReference type="PANTHER" id="PTHR10357:SF218">
    <property type="entry name" value="ALPHA-AMYLASE"/>
    <property type="match status" value="1"/>
</dbReference>
<organism evidence="19 20">
    <name type="scientific">Penicillium oxalicum (strain 114-2 / CGMCC 5302)</name>
    <name type="common">Penicillium decumbens</name>
    <dbReference type="NCBI Taxonomy" id="933388"/>
    <lineage>
        <taxon>Eukaryota</taxon>
        <taxon>Fungi</taxon>
        <taxon>Dikarya</taxon>
        <taxon>Ascomycota</taxon>
        <taxon>Pezizomycotina</taxon>
        <taxon>Eurotiomycetes</taxon>
        <taxon>Eurotiomycetidae</taxon>
        <taxon>Eurotiales</taxon>
        <taxon>Aspergillaceae</taxon>
        <taxon>Penicillium</taxon>
    </lineage>
</organism>
<evidence type="ECO:0000313" key="20">
    <source>
        <dbReference type="Proteomes" id="UP000019376"/>
    </source>
</evidence>
<keyword evidence="16" id="KW-0472">Membrane</keyword>
<name>S7ZHJ5_PENO1</name>
<proteinExistence type="inferred from homology"/>
<evidence type="ECO:0000256" key="5">
    <source>
        <dbReference type="ARBA" id="ARBA00022723"/>
    </source>
</evidence>
<feature type="active site" description="Proton donor" evidence="12">
    <location>
        <position position="259"/>
    </location>
</feature>
<dbReference type="Gene3D" id="3.20.20.80">
    <property type="entry name" value="Glycosidases"/>
    <property type="match status" value="1"/>
</dbReference>
<evidence type="ECO:0000256" key="14">
    <source>
        <dbReference type="PIRSR" id="PIRSR001024-4"/>
    </source>
</evidence>
<evidence type="ECO:0000256" key="7">
    <source>
        <dbReference type="ARBA" id="ARBA00022837"/>
    </source>
</evidence>
<evidence type="ECO:0000256" key="6">
    <source>
        <dbReference type="ARBA" id="ARBA00022801"/>
    </source>
</evidence>
<feature type="disulfide bond" evidence="14">
    <location>
        <begin position="55"/>
        <end position="63"/>
    </location>
</feature>
<feature type="transmembrane region" description="Helical" evidence="16">
    <location>
        <begin position="530"/>
        <end position="554"/>
    </location>
</feature>
<dbReference type="GO" id="GO:0016052">
    <property type="term" value="P:carbohydrate catabolic process"/>
    <property type="evidence" value="ECO:0007669"/>
    <property type="project" value="InterPro"/>
</dbReference>
<dbReference type="HOGENOM" id="CLU_006462_7_2_1"/>
<dbReference type="Pfam" id="PF09260">
    <property type="entry name" value="A_amylase_dom_C"/>
    <property type="match status" value="1"/>
</dbReference>
<keyword evidence="7" id="KW-0106">Calcium</keyword>
<dbReference type="InterPro" id="IPR013780">
    <property type="entry name" value="Glyco_hydro_b"/>
</dbReference>
<accession>S7ZHJ5</accession>
<dbReference type="SUPFAM" id="SSF51445">
    <property type="entry name" value="(Trans)glycosidases"/>
    <property type="match status" value="1"/>
</dbReference>
<feature type="binding site" evidence="15">
    <location>
        <position position="372"/>
    </location>
    <ligand>
        <name>substrate</name>
    </ligand>
</feature>
<dbReference type="GO" id="GO:0005509">
    <property type="term" value="F:calcium ion binding"/>
    <property type="evidence" value="ECO:0007669"/>
    <property type="project" value="InterPro"/>
</dbReference>
<dbReference type="InterPro" id="IPR015340">
    <property type="entry name" value="A_amylase_C_dom"/>
</dbReference>
<dbReference type="Gene3D" id="2.60.40.1180">
    <property type="entry name" value="Golgi alpha-mannosidase II"/>
    <property type="match status" value="1"/>
</dbReference>
<evidence type="ECO:0000256" key="8">
    <source>
        <dbReference type="ARBA" id="ARBA00023157"/>
    </source>
</evidence>
<feature type="site" description="Transition state stabilizer" evidence="13">
    <location>
        <position position="325"/>
    </location>
</feature>
<comment type="similarity">
    <text evidence="3">Belongs to the glycosyl hydrolase 13 family.</text>
</comment>
<dbReference type="SMR" id="S7ZHJ5"/>
<evidence type="ECO:0000256" key="13">
    <source>
        <dbReference type="PIRSR" id="PIRSR001024-2"/>
    </source>
</evidence>
<dbReference type="SUPFAM" id="SSF51011">
    <property type="entry name" value="Glycosyl hydrolase domain"/>
    <property type="match status" value="1"/>
</dbReference>
<keyword evidence="9" id="KW-0325">Glycoprotein</keyword>
<dbReference type="EC" id="3.2.1.1" evidence="4"/>
<evidence type="ECO:0000256" key="10">
    <source>
        <dbReference type="ARBA" id="ARBA00023277"/>
    </source>
</evidence>
<dbReference type="InterPro" id="IPR013777">
    <property type="entry name" value="A-amylase-like"/>
</dbReference>
<dbReference type="PhylomeDB" id="S7ZHJ5"/>
<evidence type="ECO:0000256" key="12">
    <source>
        <dbReference type="PIRSR" id="PIRSR001024-1"/>
    </source>
</evidence>
<evidence type="ECO:0000256" key="1">
    <source>
        <dbReference type="ARBA" id="ARBA00000548"/>
    </source>
</evidence>
<keyword evidence="8 14" id="KW-1015">Disulfide bond</keyword>
<reference evidence="19 20" key="1">
    <citation type="journal article" date="2013" name="PLoS ONE">
        <title>Genomic and secretomic analyses reveal unique features of the lignocellulolytic enzyme system of Penicillium decumbens.</title>
        <authorList>
            <person name="Liu G."/>
            <person name="Zhang L."/>
            <person name="Wei X."/>
            <person name="Zou G."/>
            <person name="Qin Y."/>
            <person name="Ma L."/>
            <person name="Li J."/>
            <person name="Zheng H."/>
            <person name="Wang S."/>
            <person name="Wang C."/>
            <person name="Xun L."/>
            <person name="Zhao G.-P."/>
            <person name="Zhou Z."/>
            <person name="Qu Y."/>
        </authorList>
    </citation>
    <scope>NUCLEOTIDE SEQUENCE [LARGE SCALE GENOMIC DNA]</scope>
    <source>
        <strain evidence="20">114-2 / CGMCC 5302</strain>
    </source>
</reference>
<keyword evidence="17" id="KW-0732">Signal</keyword>
<feature type="binding site" evidence="15">
    <location>
        <position position="108"/>
    </location>
    <ligand>
        <name>substrate</name>
    </ligand>
</feature>
<feature type="disulfide bond" evidence="14">
    <location>
        <begin position="467"/>
        <end position="502"/>
    </location>
</feature>
<sequence>MFFTSSVCWAAGLTTLSCLLNPVLAADMAAWKTRSVYQTMTDRFARPDGSMTAPCNASAGLYCGGTWKGTMNKLDYIQDMGFDAIMISPIVKNIEGRVWYGEAYHGYWPQDMYQLNPHFGTEQELHDLVDAIHARGMYILLDSVINNMAWMTRGQNPATHIDYSALTPFNNQQYYHPYCKIKNWNNYTDAQLCQTGDDQVALPDLFTEHEDVQKTLEDWATGVIKKYNIDGLRLDAVKSLTPSFLAKFVKNVGGFMTGEQFERDSKIICDWQKNYISSMPNYPMYYSMVEAFTQGNMSDLAVQIETMKSLCADVTEMVSFSENHDIARVRALRDDLSIAKTFLTFTLLFDGIPMLYQGQEQFLDGLSSPENRQAIWLTGYNSNAPLYQLTKTLNSLRRHALELDPNYVNIPTYPIYRGSSEIAVSKGVQGRQVVTVVTNQGVKGGSYTLMLPASFNAMTPVTEIITCSNYTVDAQGSLVVQMDKGEPRVFFPTQLMEGSGLCGYSSKNVSYTELKTGHAPTRSSSGSRSMGILAIGEFSFVPVALLAAMLGFMVQGLF</sequence>
<keyword evidence="20" id="KW-1185">Reference proteome</keyword>
<keyword evidence="6" id="KW-0378">Hydrolase</keyword>
<keyword evidence="16" id="KW-1133">Transmembrane helix</keyword>
<feature type="signal peptide" evidence="17">
    <location>
        <begin position="1"/>
        <end position="25"/>
    </location>
</feature>
<evidence type="ECO:0000256" key="15">
    <source>
        <dbReference type="PIRSR" id="PIRSR001024-5"/>
    </source>
</evidence>
<evidence type="ECO:0000256" key="9">
    <source>
        <dbReference type="ARBA" id="ARBA00023180"/>
    </source>
</evidence>
<dbReference type="CDD" id="cd11319">
    <property type="entry name" value="AmyAc_euk_AmyA"/>
    <property type="match status" value="1"/>
</dbReference>
<keyword evidence="11" id="KW-0326">Glycosidase</keyword>
<keyword evidence="5" id="KW-0479">Metal-binding</keyword>
<dbReference type="PANTHER" id="PTHR10357">
    <property type="entry name" value="ALPHA-AMYLASE FAMILY MEMBER"/>
    <property type="match status" value="1"/>
</dbReference>
<dbReference type="Proteomes" id="UP000019376">
    <property type="component" value="Unassembled WGS sequence"/>
</dbReference>
<dbReference type="InterPro" id="IPR017853">
    <property type="entry name" value="GH"/>
</dbReference>
<dbReference type="FunFam" id="3.20.20.80:FF:000120">
    <property type="entry name" value="Alpha-amylase A"/>
    <property type="match status" value="1"/>
</dbReference>
<feature type="chain" id="PRO_5004547222" description="alpha-amylase" evidence="17">
    <location>
        <begin position="26"/>
        <end position="558"/>
    </location>
</feature>
<dbReference type="PIRSF" id="PIRSF001024">
    <property type="entry name" value="Alph-amyl_fung"/>
    <property type="match status" value="1"/>
</dbReference>
<evidence type="ECO:0000256" key="17">
    <source>
        <dbReference type="SAM" id="SignalP"/>
    </source>
</evidence>
<evidence type="ECO:0000256" key="2">
    <source>
        <dbReference type="ARBA" id="ARBA00001913"/>
    </source>
</evidence>
<feature type="active site" description="Nucleophile" evidence="12">
    <location>
        <position position="235"/>
    </location>
</feature>
<gene>
    <name evidence="19" type="ORF">PDE_04684</name>
</gene>
<feature type="binding site" evidence="15">
    <location>
        <position position="233"/>
    </location>
    <ligand>
        <name>substrate</name>
    </ligand>
</feature>
<evidence type="ECO:0000256" key="16">
    <source>
        <dbReference type="SAM" id="Phobius"/>
    </source>
</evidence>
<evidence type="ECO:0000256" key="11">
    <source>
        <dbReference type="ARBA" id="ARBA00023295"/>
    </source>
</evidence>
<evidence type="ECO:0000256" key="4">
    <source>
        <dbReference type="ARBA" id="ARBA00012595"/>
    </source>
</evidence>
<dbReference type="InterPro" id="IPR006047">
    <property type="entry name" value="GH13_cat_dom"/>
</dbReference>
<evidence type="ECO:0000259" key="18">
    <source>
        <dbReference type="SMART" id="SM00642"/>
    </source>
</evidence>
<evidence type="ECO:0000256" key="3">
    <source>
        <dbReference type="ARBA" id="ARBA00008061"/>
    </source>
</evidence>
<keyword evidence="10" id="KW-0119">Carbohydrate metabolism</keyword>
<feature type="disulfide bond" evidence="14">
    <location>
        <begin position="269"/>
        <end position="311"/>
    </location>
</feature>
<comment type="cofactor">
    <cofactor evidence="2">
        <name>Ca(2+)</name>
        <dbReference type="ChEBI" id="CHEBI:29108"/>
    </cofactor>
</comment>
<dbReference type="GO" id="GO:0004556">
    <property type="term" value="F:alpha-amylase activity"/>
    <property type="evidence" value="ECO:0007669"/>
    <property type="project" value="UniProtKB-EC"/>
</dbReference>
<dbReference type="eggNOG" id="KOG0471">
    <property type="taxonomic scope" value="Eukaryota"/>
</dbReference>
<dbReference type="STRING" id="933388.S7ZHJ5"/>
<feature type="binding site" evidence="15">
    <location>
        <position position="325"/>
    </location>
    <ligand>
        <name>substrate</name>
    </ligand>
</feature>
<dbReference type="EMBL" id="KB644412">
    <property type="protein sequence ID" value="EPS29734.1"/>
    <property type="molecule type" value="Genomic_DNA"/>
</dbReference>